<dbReference type="Gene3D" id="1.10.10.10">
    <property type="entry name" value="Winged helix-like DNA-binding domain superfamily/Winged helix DNA-binding domain"/>
    <property type="match status" value="1"/>
</dbReference>
<dbReference type="PROSITE" id="PS50039">
    <property type="entry name" value="FORK_HEAD_3"/>
    <property type="match status" value="1"/>
</dbReference>
<protein>
    <recommendedName>
        <fullName evidence="10">Fork-head domain-containing protein</fullName>
    </recommendedName>
</protein>
<dbReference type="CDD" id="cd20023">
    <property type="entry name" value="FH_FOXJ1"/>
    <property type="match status" value="1"/>
</dbReference>
<comment type="subcellular location">
    <subcellularLocation>
        <location evidence="1 8">Nucleus</location>
    </subcellularLocation>
</comment>
<dbReference type="PRINTS" id="PR00053">
    <property type="entry name" value="FORKHEAD"/>
</dbReference>
<evidence type="ECO:0000256" key="1">
    <source>
        <dbReference type="ARBA" id="ARBA00004123"/>
    </source>
</evidence>
<dbReference type="Pfam" id="PF00250">
    <property type="entry name" value="Forkhead"/>
    <property type="match status" value="1"/>
</dbReference>
<dbReference type="Proteomes" id="UP001497623">
    <property type="component" value="Unassembled WGS sequence"/>
</dbReference>
<proteinExistence type="inferred from homology"/>
<dbReference type="FunFam" id="1.10.10.10:FF:000030">
    <property type="entry name" value="Forkhead box protein K2"/>
    <property type="match status" value="1"/>
</dbReference>
<sequence>MQGLTTTTIGSNNCSFNNNKVNIKSEPAIMGVSVGPPAHEPPCDDLTPLSWLHSLNMDCMVPHLATPPTPPASPQPHNGSPGSQQAANDRKRKAEAMEASKNIDYSVDGSIKPPYSYAALIGMAMKANQNKMTLSAIYKWIKENFAYYKTADPSWQNSIRHNLSLNKCFLKLPRSKDEPGKGGFWRLDPEYADSLVDGVFKKRRPTKPTAPPPTKLKKSRTNGFHQQLKVPQQQQAVVGSGPGMGVKVLVQPVPQAAFMPPPTNKPPPMSTLFLNQEDHIDWNTCSVVNVQEDHKDPLAWGTMLVEEHIDDWHTRTQELITDLGQTGDPASYPDHVLSTFIQDHQAQSQAQHNQQIVTLTTSASNNTVTLPSFELSPASLGVDEDFFTSPDISEASNDANDCFTPPLDFNHGTHWIKGNYGELPPMSTFCSGLANLTPLEPAAPVLVQDAHAHCWGPDGPWDEAKTLSVLDANLDFDRYIDNFIDLDVL</sequence>
<dbReference type="SUPFAM" id="SSF46785">
    <property type="entry name" value="Winged helix' DNA-binding domain"/>
    <property type="match status" value="1"/>
</dbReference>
<feature type="non-terminal residue" evidence="11">
    <location>
        <position position="489"/>
    </location>
</feature>
<evidence type="ECO:0000256" key="8">
    <source>
        <dbReference type="PROSITE-ProRule" id="PRU00089"/>
    </source>
</evidence>
<feature type="domain" description="Fork-head" evidence="10">
    <location>
        <begin position="112"/>
        <end position="205"/>
    </location>
</feature>
<feature type="compositionally biased region" description="Polar residues" evidence="9">
    <location>
        <begin position="78"/>
        <end position="87"/>
    </location>
</feature>
<dbReference type="EMBL" id="CAXKWB010048135">
    <property type="protein sequence ID" value="CAL4166379.1"/>
    <property type="molecule type" value="Genomic_DNA"/>
</dbReference>
<keyword evidence="3" id="KW-0805">Transcription regulation</keyword>
<comment type="similarity">
    <text evidence="7">Belongs to the FOXJ1 family.</text>
</comment>
<evidence type="ECO:0000256" key="2">
    <source>
        <dbReference type="ARBA" id="ARBA00022794"/>
    </source>
</evidence>
<dbReference type="GO" id="GO:0000981">
    <property type="term" value="F:DNA-binding transcription factor activity, RNA polymerase II-specific"/>
    <property type="evidence" value="ECO:0007669"/>
    <property type="project" value="TreeGrafter"/>
</dbReference>
<dbReference type="PANTHER" id="PTHR45881:SF1">
    <property type="entry name" value="FORK HEAD PROTEIN HOMOLOG 2"/>
    <property type="match status" value="1"/>
</dbReference>
<keyword evidence="2" id="KW-0970">Cilium biogenesis/degradation</keyword>
<reference evidence="11 12" key="1">
    <citation type="submission" date="2024-05" db="EMBL/GenBank/DDBJ databases">
        <authorList>
            <person name="Wallberg A."/>
        </authorList>
    </citation>
    <scope>NUCLEOTIDE SEQUENCE [LARGE SCALE GENOMIC DNA]</scope>
</reference>
<evidence type="ECO:0000256" key="5">
    <source>
        <dbReference type="ARBA" id="ARBA00023163"/>
    </source>
</evidence>
<name>A0AAV2SAA6_MEGNR</name>
<dbReference type="PROSITE" id="PS00658">
    <property type="entry name" value="FORK_HEAD_2"/>
    <property type="match status" value="1"/>
</dbReference>
<comment type="caution">
    <text evidence="11">The sequence shown here is derived from an EMBL/GenBank/DDBJ whole genome shotgun (WGS) entry which is preliminary data.</text>
</comment>
<keyword evidence="6 8" id="KW-0539">Nucleus</keyword>
<accession>A0AAV2SAA6</accession>
<dbReference type="InterPro" id="IPR036390">
    <property type="entry name" value="WH_DNA-bd_sf"/>
</dbReference>
<keyword evidence="12" id="KW-1185">Reference proteome</keyword>
<dbReference type="InterPro" id="IPR030456">
    <property type="entry name" value="TF_fork_head_CS_2"/>
</dbReference>
<dbReference type="PROSITE" id="PS00657">
    <property type="entry name" value="FORK_HEAD_1"/>
    <property type="match status" value="1"/>
</dbReference>
<evidence type="ECO:0000256" key="4">
    <source>
        <dbReference type="ARBA" id="ARBA00023125"/>
    </source>
</evidence>
<evidence type="ECO:0000313" key="11">
    <source>
        <dbReference type="EMBL" id="CAL4166379.1"/>
    </source>
</evidence>
<dbReference type="GO" id="GO:0005634">
    <property type="term" value="C:nucleus"/>
    <property type="evidence" value="ECO:0007669"/>
    <property type="project" value="UniProtKB-SubCell"/>
</dbReference>
<evidence type="ECO:0000256" key="6">
    <source>
        <dbReference type="ARBA" id="ARBA00023242"/>
    </source>
</evidence>
<dbReference type="GO" id="GO:0030030">
    <property type="term" value="P:cell projection organization"/>
    <property type="evidence" value="ECO:0007669"/>
    <property type="project" value="UniProtKB-KW"/>
</dbReference>
<keyword evidence="5" id="KW-0804">Transcription</keyword>
<evidence type="ECO:0000256" key="9">
    <source>
        <dbReference type="SAM" id="MobiDB-lite"/>
    </source>
</evidence>
<dbReference type="AlphaFoldDB" id="A0AAV2SAA6"/>
<evidence type="ECO:0000256" key="7">
    <source>
        <dbReference type="ARBA" id="ARBA00034770"/>
    </source>
</evidence>
<feature type="compositionally biased region" description="Pro residues" evidence="9">
    <location>
        <begin position="65"/>
        <end position="74"/>
    </location>
</feature>
<evidence type="ECO:0000259" key="10">
    <source>
        <dbReference type="PROSITE" id="PS50039"/>
    </source>
</evidence>
<feature type="region of interest" description="Disordered" evidence="9">
    <location>
        <begin position="62"/>
        <end position="96"/>
    </location>
</feature>
<organism evidence="11 12">
    <name type="scientific">Meganyctiphanes norvegica</name>
    <name type="common">Northern krill</name>
    <name type="synonym">Thysanopoda norvegica</name>
    <dbReference type="NCBI Taxonomy" id="48144"/>
    <lineage>
        <taxon>Eukaryota</taxon>
        <taxon>Metazoa</taxon>
        <taxon>Ecdysozoa</taxon>
        <taxon>Arthropoda</taxon>
        <taxon>Crustacea</taxon>
        <taxon>Multicrustacea</taxon>
        <taxon>Malacostraca</taxon>
        <taxon>Eumalacostraca</taxon>
        <taxon>Eucarida</taxon>
        <taxon>Euphausiacea</taxon>
        <taxon>Euphausiidae</taxon>
        <taxon>Meganyctiphanes</taxon>
    </lineage>
</organism>
<dbReference type="GO" id="GO:0000978">
    <property type="term" value="F:RNA polymerase II cis-regulatory region sequence-specific DNA binding"/>
    <property type="evidence" value="ECO:0007669"/>
    <property type="project" value="TreeGrafter"/>
</dbReference>
<feature type="DNA-binding region" description="Fork-head" evidence="8">
    <location>
        <begin position="112"/>
        <end position="205"/>
    </location>
</feature>
<dbReference type="InterPro" id="IPR018122">
    <property type="entry name" value="TF_fork_head_CS_1"/>
</dbReference>
<evidence type="ECO:0000256" key="3">
    <source>
        <dbReference type="ARBA" id="ARBA00023015"/>
    </source>
</evidence>
<dbReference type="InterPro" id="IPR001766">
    <property type="entry name" value="Fork_head_dom"/>
</dbReference>
<keyword evidence="4 8" id="KW-0238">DNA-binding</keyword>
<dbReference type="InterPro" id="IPR036388">
    <property type="entry name" value="WH-like_DNA-bd_sf"/>
</dbReference>
<dbReference type="SMART" id="SM00339">
    <property type="entry name" value="FH"/>
    <property type="match status" value="1"/>
</dbReference>
<dbReference type="InterPro" id="IPR047512">
    <property type="entry name" value="FH_FOXJ1"/>
</dbReference>
<evidence type="ECO:0000313" key="12">
    <source>
        <dbReference type="Proteomes" id="UP001497623"/>
    </source>
</evidence>
<gene>
    <name evidence="11" type="ORF">MNOR_LOCUS33424</name>
</gene>
<dbReference type="PANTHER" id="PTHR45881">
    <property type="entry name" value="CHECKPOINT SUPPRESSOR 1-LIKE, ISOFORM A-RELATED"/>
    <property type="match status" value="1"/>
</dbReference>